<accession>A0A2S1LLG7</accession>
<gene>
    <name evidence="1" type="ORF">FK004_03790</name>
</gene>
<name>A0A2S1LLG7_9FLAO</name>
<evidence type="ECO:0000313" key="2">
    <source>
        <dbReference type="Proteomes" id="UP000244677"/>
    </source>
</evidence>
<dbReference type="Proteomes" id="UP000244677">
    <property type="component" value="Chromosome"/>
</dbReference>
<reference evidence="1 2" key="1">
    <citation type="submission" date="2017-04" db="EMBL/GenBank/DDBJ databases">
        <title>Complete genome sequence of Flavobacterium kingsejong AJ004.</title>
        <authorList>
            <person name="Lee P.C."/>
        </authorList>
    </citation>
    <scope>NUCLEOTIDE SEQUENCE [LARGE SCALE GENOMIC DNA]</scope>
    <source>
        <strain evidence="1 2">AJ004</strain>
    </source>
</reference>
<keyword evidence="2" id="KW-1185">Reference proteome</keyword>
<dbReference type="OrthoDB" id="1361963at2"/>
<evidence type="ECO:0000313" key="1">
    <source>
        <dbReference type="EMBL" id="AWG24416.1"/>
    </source>
</evidence>
<organism evidence="1 2">
    <name type="scientific">Flavobacterium kingsejongi</name>
    <dbReference type="NCBI Taxonomy" id="1678728"/>
    <lineage>
        <taxon>Bacteria</taxon>
        <taxon>Pseudomonadati</taxon>
        <taxon>Bacteroidota</taxon>
        <taxon>Flavobacteriia</taxon>
        <taxon>Flavobacteriales</taxon>
        <taxon>Flavobacteriaceae</taxon>
        <taxon>Flavobacterium</taxon>
    </lineage>
</organism>
<sequence length="117" mass="13102">MRTRPSRRTPPVSRGVLFSIGASVLVSWICLETHLLQNSWGLLTKNGYTIPKESSIFAFHATTMNPGNGDWWLYGEDSNYYYSQAATGKNTAYVAIAKSKTADCMDFDPKNVQTWCP</sequence>
<dbReference type="AlphaFoldDB" id="A0A2S1LLG7"/>
<protein>
    <submittedName>
        <fullName evidence="1">Uncharacterized protein</fullName>
    </submittedName>
</protein>
<dbReference type="KEGG" id="fki:FK004_03790"/>
<dbReference type="EMBL" id="CP020919">
    <property type="protein sequence ID" value="AWG24416.1"/>
    <property type="molecule type" value="Genomic_DNA"/>
</dbReference>
<dbReference type="RefSeq" id="WP_108736057.1">
    <property type="nucleotide sequence ID" value="NZ_CP020919.1"/>
</dbReference>
<proteinExistence type="predicted"/>